<dbReference type="AlphaFoldDB" id="A0A7G2C7J0"/>
<name>A0A7G2C7J0_9TRYP</name>
<dbReference type="OrthoDB" id="240175at2759"/>
<protein>
    <submittedName>
        <fullName evidence="1">Uncharacterized protein</fullName>
    </submittedName>
</protein>
<accession>A0A7G2C7J0</accession>
<proteinExistence type="predicted"/>
<dbReference type="EMBL" id="LR877149">
    <property type="protein sequence ID" value="CAD2215768.1"/>
    <property type="molecule type" value="Genomic_DNA"/>
</dbReference>
<organism evidence="1 2">
    <name type="scientific">Angomonas deanei</name>
    <dbReference type="NCBI Taxonomy" id="59799"/>
    <lineage>
        <taxon>Eukaryota</taxon>
        <taxon>Discoba</taxon>
        <taxon>Euglenozoa</taxon>
        <taxon>Kinetoplastea</taxon>
        <taxon>Metakinetoplastina</taxon>
        <taxon>Trypanosomatida</taxon>
        <taxon>Trypanosomatidae</taxon>
        <taxon>Strigomonadinae</taxon>
        <taxon>Angomonas</taxon>
    </lineage>
</organism>
<dbReference type="Proteomes" id="UP000515908">
    <property type="component" value="Chromosome 05"/>
</dbReference>
<evidence type="ECO:0000313" key="1">
    <source>
        <dbReference type="EMBL" id="CAD2215768.1"/>
    </source>
</evidence>
<keyword evidence="2" id="KW-1185">Reference proteome</keyword>
<sequence>MWFIHKAALGLITSSSRGTSLIDTVHKGDRCEALLNRDGGVMTEEEAERETTWRTHHSFTAQFCLTEAQEGHAGVPATHVSSYDEWSADLTCEQTGGDGEDVDPHLLLSIAPYYVPFQGKVDRSGGDDRGGHQLVHVAPNEEEERRFLQSMLETPLIWEETGVLSLECNRRGLFVWSEEWKHYGRPLSASGFEKQGDANQYAANVHLHWKMGSTSKGQPEATLTVNRDATLHLPIPADWCESGIVFCVYVTLLERNQRVRIA</sequence>
<reference evidence="1 2" key="1">
    <citation type="submission" date="2020-08" db="EMBL/GenBank/DDBJ databases">
        <authorList>
            <person name="Newling K."/>
            <person name="Davey J."/>
            <person name="Forrester S."/>
        </authorList>
    </citation>
    <scope>NUCLEOTIDE SEQUENCE [LARGE SCALE GENOMIC DNA]</scope>
    <source>
        <strain evidence="2">Crithidia deanei Carvalho (ATCC PRA-265)</strain>
    </source>
</reference>
<evidence type="ECO:0000313" key="2">
    <source>
        <dbReference type="Proteomes" id="UP000515908"/>
    </source>
</evidence>
<gene>
    <name evidence="1" type="ORF">ADEAN_000322600</name>
</gene>
<dbReference type="VEuPathDB" id="TriTrypDB:ADEAN_000322600"/>